<accession>A0A066ULZ0</accession>
<evidence type="ECO:0000259" key="1">
    <source>
        <dbReference type="Pfam" id="PF02036"/>
    </source>
</evidence>
<dbReference type="Pfam" id="PF02036">
    <property type="entry name" value="SCP2"/>
    <property type="match status" value="1"/>
</dbReference>
<name>A0A066ULZ0_9GAMM</name>
<gene>
    <name evidence="2" type="ORF">MBO_05279</name>
</gene>
<dbReference type="InterPro" id="IPR003033">
    <property type="entry name" value="SCP2_sterol-bd_dom"/>
</dbReference>
<dbReference type="SUPFAM" id="SSF55718">
    <property type="entry name" value="SCP-like"/>
    <property type="match status" value="1"/>
</dbReference>
<comment type="caution">
    <text evidence="2">The sequence shown here is derived from an EMBL/GenBank/DDBJ whole genome shotgun (WGS) entry which is preliminary data.</text>
</comment>
<protein>
    <recommendedName>
        <fullName evidence="1">SCP2 domain-containing protein</fullName>
    </recommendedName>
</protein>
<dbReference type="eggNOG" id="COG3255">
    <property type="taxonomic scope" value="Bacteria"/>
</dbReference>
<evidence type="ECO:0000313" key="3">
    <source>
        <dbReference type="Proteomes" id="UP000035860"/>
    </source>
</evidence>
<dbReference type="EMBL" id="AOMT01000022">
    <property type="protein sequence ID" value="KDN25193.1"/>
    <property type="molecule type" value="Genomic_DNA"/>
</dbReference>
<organism evidence="2 3">
    <name type="scientific">Moraxella bovoculi 237</name>
    <dbReference type="NCBI Taxonomy" id="743974"/>
    <lineage>
        <taxon>Bacteria</taxon>
        <taxon>Pseudomonadati</taxon>
        <taxon>Pseudomonadota</taxon>
        <taxon>Gammaproteobacteria</taxon>
        <taxon>Moraxellales</taxon>
        <taxon>Moraxellaceae</taxon>
        <taxon>Moraxella</taxon>
    </lineage>
</organism>
<feature type="domain" description="SCP2" evidence="1">
    <location>
        <begin position="37"/>
        <end position="107"/>
    </location>
</feature>
<reference evidence="2 3" key="1">
    <citation type="journal article" date="2014" name="Genome Announc.">
        <title>Draft Genome Sequence of Moraxella bovoculi Strain 237T (ATCC BAA-1259T) Isolated from a Calf with Infectious Bovine Keratoconjunctivitis.</title>
        <authorList>
            <person name="Calcutt M.J."/>
            <person name="Foecking M.F."/>
            <person name="Martin N.T."/>
            <person name="Mhlanga-Mutangadura T."/>
            <person name="Reilly T.J."/>
        </authorList>
    </citation>
    <scope>NUCLEOTIDE SEQUENCE [LARGE SCALE GENOMIC DNA]</scope>
    <source>
        <strain evidence="2 3">237</strain>
    </source>
</reference>
<dbReference type="OrthoDB" id="9809312at2"/>
<dbReference type="RefSeq" id="WP_036365043.1">
    <property type="nucleotide sequence ID" value="NZ_AOMT01000022.1"/>
</dbReference>
<dbReference type="AlphaFoldDB" id="A0A066ULZ0"/>
<keyword evidence="3" id="KW-1185">Reference proteome</keyword>
<proteinExistence type="predicted"/>
<dbReference type="InterPro" id="IPR036527">
    <property type="entry name" value="SCP2_sterol-bd_dom_sf"/>
</dbReference>
<evidence type="ECO:0000313" key="2">
    <source>
        <dbReference type="EMBL" id="KDN25193.1"/>
    </source>
</evidence>
<sequence length="127" mass="13638">MAQFLSQAWFDEVAALNAQSDELNLPPSLDSLVLNATVEQGTPTLLHLRGGKIHQGHTDDAVSTIIIDGDTLSNIIKTGDTSLAIEAFMMGKIRVDGDMSAVMALQSAKPSPEQKALFKQILAITEF</sequence>
<dbReference type="Proteomes" id="UP000035860">
    <property type="component" value="Unassembled WGS sequence"/>
</dbReference>
<dbReference type="Gene3D" id="3.30.1050.10">
    <property type="entry name" value="SCP2 sterol-binding domain"/>
    <property type="match status" value="1"/>
</dbReference>